<dbReference type="PROSITE" id="PS50883">
    <property type="entry name" value="EAL"/>
    <property type="match status" value="1"/>
</dbReference>
<evidence type="ECO:0000256" key="1">
    <source>
        <dbReference type="ARBA" id="ARBA00001946"/>
    </source>
</evidence>
<dbReference type="SMART" id="SM00052">
    <property type="entry name" value="EAL"/>
    <property type="match status" value="1"/>
</dbReference>
<dbReference type="InterPro" id="IPR035919">
    <property type="entry name" value="EAL_sf"/>
</dbReference>
<comment type="caution">
    <text evidence="6">The sequence shown here is derived from an EMBL/GenBank/DDBJ whole genome shotgun (WGS) entry which is preliminary data.</text>
</comment>
<dbReference type="InterPro" id="IPR052155">
    <property type="entry name" value="Biofilm_reg_signaling"/>
</dbReference>
<evidence type="ECO:0000259" key="5">
    <source>
        <dbReference type="PROSITE" id="PS50887"/>
    </source>
</evidence>
<dbReference type="PANTHER" id="PTHR44757">
    <property type="entry name" value="DIGUANYLATE CYCLASE DGCP"/>
    <property type="match status" value="1"/>
</dbReference>
<proteinExistence type="predicted"/>
<dbReference type="NCBIfam" id="TIGR00254">
    <property type="entry name" value="GGDEF"/>
    <property type="match status" value="1"/>
</dbReference>
<feature type="coiled-coil region" evidence="2">
    <location>
        <begin position="305"/>
        <end position="332"/>
    </location>
</feature>
<evidence type="ECO:0000256" key="3">
    <source>
        <dbReference type="SAM" id="Phobius"/>
    </source>
</evidence>
<dbReference type="InterPro" id="IPR043128">
    <property type="entry name" value="Rev_trsase/Diguanyl_cyclase"/>
</dbReference>
<dbReference type="Pfam" id="PF00990">
    <property type="entry name" value="GGDEF"/>
    <property type="match status" value="1"/>
</dbReference>
<comment type="cofactor">
    <cofactor evidence="1">
        <name>Mg(2+)</name>
        <dbReference type="ChEBI" id="CHEBI:18420"/>
    </cofactor>
</comment>
<dbReference type="SUPFAM" id="SSF55073">
    <property type="entry name" value="Nucleotide cyclase"/>
    <property type="match status" value="1"/>
</dbReference>
<keyword evidence="3" id="KW-0472">Membrane</keyword>
<dbReference type="SMART" id="SM00267">
    <property type="entry name" value="GGDEF"/>
    <property type="match status" value="1"/>
</dbReference>
<dbReference type="PROSITE" id="PS50887">
    <property type="entry name" value="GGDEF"/>
    <property type="match status" value="1"/>
</dbReference>
<evidence type="ECO:0000313" key="7">
    <source>
        <dbReference type="Proteomes" id="UP000591735"/>
    </source>
</evidence>
<dbReference type="InterPro" id="IPR000160">
    <property type="entry name" value="GGDEF_dom"/>
</dbReference>
<keyword evidence="7" id="KW-1185">Reference proteome</keyword>
<dbReference type="Proteomes" id="UP000591735">
    <property type="component" value="Unassembled WGS sequence"/>
</dbReference>
<evidence type="ECO:0000313" key="6">
    <source>
        <dbReference type="EMBL" id="MBB5321783.1"/>
    </source>
</evidence>
<feature type="transmembrane region" description="Helical" evidence="3">
    <location>
        <begin position="6"/>
        <end position="25"/>
    </location>
</feature>
<name>A0A840UC63_9GAMM</name>
<dbReference type="CDD" id="cd01949">
    <property type="entry name" value="GGDEF"/>
    <property type="match status" value="1"/>
</dbReference>
<dbReference type="SUPFAM" id="SSF141868">
    <property type="entry name" value="EAL domain-like"/>
    <property type="match status" value="1"/>
</dbReference>
<sequence length="768" mass="84307">MSAVQIAMVLPGVLMILFVWGFFLVQGDNSREEALQARLAENRNLALIVSESLKQMTDRAGAVASLIGDGNETGADEPDRLLGLLAEDPVFNRLGIYDPNGRLVYATHPASARPDIGDWTRNLQPKLADSGFVPVLPPRYPANGETTSASAEPVWRLSFLIPVGFPANDRVARWILVELDVGYVAGLLQHVALGTGGFIQVLDANGDEWLRADSSGVVVGGPRINGASMMSDQRVSTGSTTLTLDGESYQYVHASRSNHGFTIGVAQPQKTILGPLERSRGWQLMVNSIITLLIAGSIVWLVRVLKQQQLALQASEQENQNLIERLAGEHARSSRAAAIDHLSGLYNRRQFLEVAGETLAAQRRARHMSALLFIDLDRFKSINDSLGHHVGDQLLQAVAGRIQRMLGERDVAARFGGDEFVILLTGNRSEAGIEQWASDLVQHLSSVYQLDGTELNNSPSVGIAISPRDGQSIDELIRSADAAMYSAKEAGRGQYRFFDQSLNLNKDVEEFHLEQAFAAALKNREFVLHYQPQVCLNTMRVTGYETLVRWQHPEFGLVYPDRFIPVAEKTGFVIPMGLEVIRLACAQLVQWRLDQVPVKTLAVNVSPIQLGRSEFCEQVRALVDEHCLEPGQLELEITETAILNDQAMANLHCLKEAGIRLSLDDFGTGYSGLAHLEAVPVDKLKIDRSLIASICNSHDDSPVVSSTIILAKRMKLQVVAEGVETPEQLVHLKVAGCDVAQGYHLGRPMPAGDVPEFIRNFHRLQESA</sequence>
<dbReference type="InterPro" id="IPR029787">
    <property type="entry name" value="Nucleotide_cyclase"/>
</dbReference>
<dbReference type="InterPro" id="IPR001633">
    <property type="entry name" value="EAL_dom"/>
</dbReference>
<accession>A0A840UC63</accession>
<feature type="domain" description="GGDEF" evidence="5">
    <location>
        <begin position="367"/>
        <end position="500"/>
    </location>
</feature>
<dbReference type="CDD" id="cd01948">
    <property type="entry name" value="EAL"/>
    <property type="match status" value="1"/>
</dbReference>
<dbReference type="Gene3D" id="3.30.70.270">
    <property type="match status" value="1"/>
</dbReference>
<dbReference type="FunFam" id="3.30.70.270:FF:000001">
    <property type="entry name" value="Diguanylate cyclase domain protein"/>
    <property type="match status" value="1"/>
</dbReference>
<keyword evidence="3" id="KW-1133">Transmembrane helix</keyword>
<gene>
    <name evidence="6" type="ORF">HNR38_002277</name>
</gene>
<feature type="transmembrane region" description="Helical" evidence="3">
    <location>
        <begin position="284"/>
        <end position="302"/>
    </location>
</feature>
<protein>
    <submittedName>
        <fullName evidence="6">Diguanylate cyclase (GGDEF)-like protein</fullName>
    </submittedName>
</protein>
<reference evidence="6 7" key="1">
    <citation type="submission" date="2020-08" db="EMBL/GenBank/DDBJ databases">
        <title>Genomic Encyclopedia of Type Strains, Phase IV (KMG-IV): sequencing the most valuable type-strain genomes for metagenomic binning, comparative biology and taxonomic classification.</title>
        <authorList>
            <person name="Goeker M."/>
        </authorList>
    </citation>
    <scope>NUCLEOTIDE SEQUENCE [LARGE SCALE GENOMIC DNA]</scope>
    <source>
        <strain evidence="6 7">DSM 22359</strain>
    </source>
</reference>
<dbReference type="Gene3D" id="3.30.450.20">
    <property type="entry name" value="PAS domain"/>
    <property type="match status" value="1"/>
</dbReference>
<dbReference type="EMBL" id="JACHFE010000005">
    <property type="protein sequence ID" value="MBB5321783.1"/>
    <property type="molecule type" value="Genomic_DNA"/>
</dbReference>
<dbReference type="GO" id="GO:0003824">
    <property type="term" value="F:catalytic activity"/>
    <property type="evidence" value="ECO:0007669"/>
    <property type="project" value="UniProtKB-ARBA"/>
</dbReference>
<organism evidence="6 7">
    <name type="scientific">Marinobacter oulmenensis</name>
    <dbReference type="NCBI Taxonomy" id="643747"/>
    <lineage>
        <taxon>Bacteria</taxon>
        <taxon>Pseudomonadati</taxon>
        <taxon>Pseudomonadota</taxon>
        <taxon>Gammaproteobacteria</taxon>
        <taxon>Pseudomonadales</taxon>
        <taxon>Marinobacteraceae</taxon>
        <taxon>Marinobacter</taxon>
    </lineage>
</organism>
<keyword evidence="3" id="KW-0812">Transmembrane</keyword>
<dbReference type="Pfam" id="PF00563">
    <property type="entry name" value="EAL"/>
    <property type="match status" value="1"/>
</dbReference>
<keyword evidence="2" id="KW-0175">Coiled coil</keyword>
<dbReference type="AlphaFoldDB" id="A0A840UC63"/>
<dbReference type="Gene3D" id="3.20.20.450">
    <property type="entry name" value="EAL domain"/>
    <property type="match status" value="1"/>
</dbReference>
<evidence type="ECO:0000256" key="2">
    <source>
        <dbReference type="SAM" id="Coils"/>
    </source>
</evidence>
<feature type="domain" description="EAL" evidence="4">
    <location>
        <begin position="510"/>
        <end position="762"/>
    </location>
</feature>
<dbReference type="PANTHER" id="PTHR44757:SF2">
    <property type="entry name" value="BIOFILM ARCHITECTURE MAINTENANCE PROTEIN MBAA"/>
    <property type="match status" value="1"/>
</dbReference>
<evidence type="ECO:0000259" key="4">
    <source>
        <dbReference type="PROSITE" id="PS50883"/>
    </source>
</evidence>